<evidence type="ECO:0000256" key="9">
    <source>
        <dbReference type="PIRSR" id="PIRSR600821-52"/>
    </source>
</evidence>
<evidence type="ECO:0000256" key="2">
    <source>
        <dbReference type="ARBA" id="ARBA00001933"/>
    </source>
</evidence>
<proteinExistence type="inferred from homology"/>
<evidence type="ECO:0000313" key="11">
    <source>
        <dbReference type="EMBL" id="EAU42702.1"/>
    </source>
</evidence>
<evidence type="ECO:0000256" key="7">
    <source>
        <dbReference type="HAMAP-Rule" id="MF_01201"/>
    </source>
</evidence>
<dbReference type="HAMAP" id="MF_01201">
    <property type="entry name" value="Ala_racemase"/>
    <property type="match status" value="1"/>
</dbReference>
<feature type="modified residue" description="N6-(pyridoxal phosphate)lysine" evidence="7 8">
    <location>
        <position position="58"/>
    </location>
</feature>
<organism evidence="11 12">
    <name type="scientific">Fulvimarina pelagi HTCC2506</name>
    <dbReference type="NCBI Taxonomy" id="314231"/>
    <lineage>
        <taxon>Bacteria</taxon>
        <taxon>Pseudomonadati</taxon>
        <taxon>Pseudomonadota</taxon>
        <taxon>Alphaproteobacteria</taxon>
        <taxon>Hyphomicrobiales</taxon>
        <taxon>Aurantimonadaceae</taxon>
        <taxon>Fulvimarina</taxon>
    </lineage>
</organism>
<dbReference type="UniPathway" id="UPA00042">
    <property type="reaction ID" value="UER00497"/>
</dbReference>
<keyword evidence="6 7" id="KW-0413">Isomerase</keyword>
<dbReference type="InterPro" id="IPR011079">
    <property type="entry name" value="Ala_racemase_C"/>
</dbReference>
<dbReference type="HOGENOM" id="CLU_028393_1_1_5"/>
<evidence type="ECO:0000256" key="6">
    <source>
        <dbReference type="ARBA" id="ARBA00023235"/>
    </source>
</evidence>
<dbReference type="SUPFAM" id="SSF50621">
    <property type="entry name" value="Alanine racemase C-terminal domain-like"/>
    <property type="match status" value="1"/>
</dbReference>
<dbReference type="GO" id="GO:0030170">
    <property type="term" value="F:pyridoxal phosphate binding"/>
    <property type="evidence" value="ECO:0007669"/>
    <property type="project" value="UniProtKB-UniRule"/>
</dbReference>
<accession>Q0G6L2</accession>
<dbReference type="InterPro" id="IPR001608">
    <property type="entry name" value="Ala_racemase_N"/>
</dbReference>
<dbReference type="EMBL" id="AATP01000001">
    <property type="protein sequence ID" value="EAU42702.1"/>
    <property type="molecule type" value="Genomic_DNA"/>
</dbReference>
<dbReference type="InterPro" id="IPR020622">
    <property type="entry name" value="Ala_racemase_pyridoxalP-BS"/>
</dbReference>
<comment type="function">
    <text evidence="7">Catalyzes the interconversion of L-alanine and D-alanine. May also act on other amino acids.</text>
</comment>
<dbReference type="PANTHER" id="PTHR30511">
    <property type="entry name" value="ALANINE RACEMASE"/>
    <property type="match status" value="1"/>
</dbReference>
<feature type="active site" description="Proton acceptor; specific for L-alanine" evidence="7">
    <location>
        <position position="280"/>
    </location>
</feature>
<dbReference type="GO" id="GO:0030632">
    <property type="term" value="P:D-alanine biosynthetic process"/>
    <property type="evidence" value="ECO:0007669"/>
    <property type="project" value="UniProtKB-UniRule"/>
</dbReference>
<dbReference type="GO" id="GO:0008784">
    <property type="term" value="F:alanine racemase activity"/>
    <property type="evidence" value="ECO:0007669"/>
    <property type="project" value="UniProtKB-UniRule"/>
</dbReference>
<dbReference type="SUPFAM" id="SSF51419">
    <property type="entry name" value="PLP-binding barrel"/>
    <property type="match status" value="1"/>
</dbReference>
<comment type="cofactor">
    <cofactor evidence="2 7 8">
        <name>pyridoxal 5'-phosphate</name>
        <dbReference type="ChEBI" id="CHEBI:597326"/>
    </cofactor>
</comment>
<keyword evidence="5 7" id="KW-0663">Pyridoxal phosphate</keyword>
<comment type="caution">
    <text evidence="11">The sequence shown here is derived from an EMBL/GenBank/DDBJ whole genome shotgun (WGS) entry which is preliminary data.</text>
</comment>
<dbReference type="Gene3D" id="3.20.20.10">
    <property type="entry name" value="Alanine racemase"/>
    <property type="match status" value="1"/>
</dbReference>
<dbReference type="PANTHER" id="PTHR30511:SF0">
    <property type="entry name" value="ALANINE RACEMASE, CATABOLIC-RELATED"/>
    <property type="match status" value="1"/>
</dbReference>
<evidence type="ECO:0000256" key="1">
    <source>
        <dbReference type="ARBA" id="ARBA00000316"/>
    </source>
</evidence>
<comment type="pathway">
    <text evidence="7">Amino-acid biosynthesis; D-alanine biosynthesis; D-alanine from L-alanine: step 1/1.</text>
</comment>
<dbReference type="AlphaFoldDB" id="Q0G6L2"/>
<evidence type="ECO:0000256" key="8">
    <source>
        <dbReference type="PIRSR" id="PIRSR600821-50"/>
    </source>
</evidence>
<feature type="binding site" evidence="7 9">
    <location>
        <position position="160"/>
    </location>
    <ligand>
        <name>substrate</name>
    </ligand>
</feature>
<feature type="active site" description="Proton acceptor; specific for D-alanine" evidence="7">
    <location>
        <position position="58"/>
    </location>
</feature>
<keyword evidence="12" id="KW-1185">Reference proteome</keyword>
<dbReference type="CDD" id="cd00430">
    <property type="entry name" value="PLPDE_III_AR"/>
    <property type="match status" value="1"/>
</dbReference>
<dbReference type="EC" id="5.1.1.1" evidence="4 7"/>
<dbReference type="STRING" id="217511.GCA_001463845_00308"/>
<evidence type="ECO:0000256" key="4">
    <source>
        <dbReference type="ARBA" id="ARBA00013089"/>
    </source>
</evidence>
<dbReference type="eggNOG" id="COG0787">
    <property type="taxonomic scope" value="Bacteria"/>
</dbReference>
<reference evidence="11 12" key="1">
    <citation type="journal article" date="2010" name="J. Bacteriol.">
        <title>Genome sequence of Fulvimarina pelagi HTCC2506T, a Mn(II)-oxidizing alphaproteobacterium possessing an aerobic anoxygenic photosynthetic gene cluster and Xanthorhodopsin.</title>
        <authorList>
            <person name="Kang I."/>
            <person name="Oh H.M."/>
            <person name="Lim S.I."/>
            <person name="Ferriera S."/>
            <person name="Giovannoni S.J."/>
            <person name="Cho J.C."/>
        </authorList>
    </citation>
    <scope>NUCLEOTIDE SEQUENCE [LARGE SCALE GENOMIC DNA]</scope>
    <source>
        <strain evidence="11 12">HTCC2506</strain>
    </source>
</reference>
<feature type="binding site" evidence="7 9">
    <location>
        <position position="338"/>
    </location>
    <ligand>
        <name>substrate</name>
    </ligand>
</feature>
<gene>
    <name evidence="11" type="ORF">FP2506_07671</name>
</gene>
<dbReference type="InterPro" id="IPR009006">
    <property type="entry name" value="Ala_racemase/Decarboxylase_C"/>
</dbReference>
<dbReference type="Pfam" id="PF00842">
    <property type="entry name" value="Ala_racemase_C"/>
    <property type="match status" value="1"/>
</dbReference>
<dbReference type="NCBIfam" id="TIGR00492">
    <property type="entry name" value="alr"/>
    <property type="match status" value="1"/>
</dbReference>
<evidence type="ECO:0000259" key="10">
    <source>
        <dbReference type="SMART" id="SM01005"/>
    </source>
</evidence>
<dbReference type="GO" id="GO:0005829">
    <property type="term" value="C:cytosol"/>
    <property type="evidence" value="ECO:0007669"/>
    <property type="project" value="TreeGrafter"/>
</dbReference>
<dbReference type="PROSITE" id="PS00395">
    <property type="entry name" value="ALANINE_RACEMASE"/>
    <property type="match status" value="1"/>
</dbReference>
<sequence length="396" mass="41881">MRLEGLSANLGAVHELEGSLLRQFERLPRVEIDRGALKRNWAALASIHPNAQTGAAVKADGYGLGAVEVSRALFEAGCRNFFVAWPEEGQIVRSALAPKNKNARVFVLQGMEPAAVRFLTDHDLVPVLSSPDDLTIWTEGLTALARRAPAALQLETGMNRLGLDERGLGKAMALVEAGELEVALLLTHLASADVSPEDSEAQRIRFSAMSARFPYISRSLANSAGLVCGESFGLDLTRPGIALYGGMGCLGGLIATEPVARLSAAVIQVREVEAGEKVGYAGAARLTRRTIIATLGIGYGDGYLRALSGAGVPLRMDRPAASAVISGCAVPVLGRISMDLTLLDVTDLPAGSVRPGDRAELFGPNMPIDKVAEAAGTIPYELLTGLGPRVQRVWRN</sequence>
<dbReference type="InterPro" id="IPR029066">
    <property type="entry name" value="PLP-binding_barrel"/>
</dbReference>
<dbReference type="PRINTS" id="PR00992">
    <property type="entry name" value="ALARACEMASE"/>
</dbReference>
<evidence type="ECO:0000256" key="3">
    <source>
        <dbReference type="ARBA" id="ARBA00007880"/>
    </source>
</evidence>
<comment type="similarity">
    <text evidence="3 7">Belongs to the alanine racemase family.</text>
</comment>
<dbReference type="Gene3D" id="2.40.37.10">
    <property type="entry name" value="Lyase, Ornithine Decarboxylase, Chain A, domain 1"/>
    <property type="match status" value="1"/>
</dbReference>
<dbReference type="Pfam" id="PF01168">
    <property type="entry name" value="Ala_racemase_N"/>
    <property type="match status" value="1"/>
</dbReference>
<dbReference type="InterPro" id="IPR000821">
    <property type="entry name" value="Ala_racemase"/>
</dbReference>
<feature type="domain" description="Alanine racemase C-terminal" evidence="10">
    <location>
        <begin position="259"/>
        <end position="395"/>
    </location>
</feature>
<protein>
    <recommendedName>
        <fullName evidence="4 7">Alanine racemase</fullName>
        <ecNumber evidence="4 7">5.1.1.1</ecNumber>
    </recommendedName>
</protein>
<dbReference type="SMART" id="SM01005">
    <property type="entry name" value="Ala_racemase_C"/>
    <property type="match status" value="1"/>
</dbReference>
<evidence type="ECO:0000256" key="5">
    <source>
        <dbReference type="ARBA" id="ARBA00022898"/>
    </source>
</evidence>
<dbReference type="Proteomes" id="UP000004310">
    <property type="component" value="Unassembled WGS sequence"/>
</dbReference>
<comment type="catalytic activity">
    <reaction evidence="1 7">
        <text>L-alanine = D-alanine</text>
        <dbReference type="Rhea" id="RHEA:20249"/>
        <dbReference type="ChEBI" id="CHEBI:57416"/>
        <dbReference type="ChEBI" id="CHEBI:57972"/>
        <dbReference type="EC" id="5.1.1.1"/>
    </reaction>
</comment>
<evidence type="ECO:0000313" key="12">
    <source>
        <dbReference type="Proteomes" id="UP000004310"/>
    </source>
</evidence>
<name>Q0G6L2_9HYPH</name>